<evidence type="ECO:0000256" key="1">
    <source>
        <dbReference type="ARBA" id="ARBA00004123"/>
    </source>
</evidence>
<feature type="region of interest" description="Disordered" evidence="7">
    <location>
        <begin position="1"/>
        <end position="36"/>
    </location>
</feature>
<name>A0AAD8HU97_9APIA</name>
<keyword evidence="2" id="KW-0805">Transcription regulation</keyword>
<sequence length="545" mass="60262">MEETLKRKDHGSEIKEENINESNHDIDEEFKDEDVPKMDDELESAKAKMNEAREENQRLKTYLDKMMNDYQRLQTHFKNIVHDKGSPKKSTYTALNQRHHHEFQGPDDQFDVSLTLGRSSSIELKRDSSLKRDERSTNSVVHDRDRPGLGLDCRTFDTQPSLLPKQGLAESSPLRSVDDLKEEEDAEKCLPEKSGKVSEDDEVSQQNPAKKARVSVRVRCNTTTMNDGCQWRKYGQKIAKGNPCPRAYYRCSVAPSCPVRKQVQRCSQDMSILITTYEGKHNHTLPIAAHAMASTTSAAATMLLSGSSTSSGASAATTMTPPVELHGLHYYLSNSSTSSRPPFYLPNSSFSSSSSCPSITLDLTSSSSSMTSFPLPPRYNNLNSSTNLNFSTSFGSNSTLPISWGYGTNYHKNIQMGSSLNFGRQLPENLYPYYSYMQKTNSTVAAQNQRSLQMDKKSIESATKAITADPSFQSALAAALTTIIGSDGSGSQALKLEQSFPVLSSFLSTNSLQASKMRLGSPPLPSSSSKSKSTSMEDDCRDEAR</sequence>
<evidence type="ECO:0000256" key="7">
    <source>
        <dbReference type="SAM" id="MobiDB-lite"/>
    </source>
</evidence>
<feature type="compositionally biased region" description="Basic and acidic residues" evidence="7">
    <location>
        <begin position="1"/>
        <end position="25"/>
    </location>
</feature>
<feature type="compositionally biased region" description="Basic and acidic residues" evidence="7">
    <location>
        <begin position="123"/>
        <end position="147"/>
    </location>
</feature>
<reference evidence="9" key="2">
    <citation type="submission" date="2023-05" db="EMBL/GenBank/DDBJ databases">
        <authorList>
            <person name="Schelkunov M.I."/>
        </authorList>
    </citation>
    <scope>NUCLEOTIDE SEQUENCE</scope>
    <source>
        <strain evidence="9">Hsosn_3</strain>
        <tissue evidence="9">Leaf</tissue>
    </source>
</reference>
<dbReference type="Gene3D" id="2.20.25.80">
    <property type="entry name" value="WRKY domain"/>
    <property type="match status" value="1"/>
</dbReference>
<dbReference type="SUPFAM" id="SSF118290">
    <property type="entry name" value="WRKY DNA-binding domain"/>
    <property type="match status" value="1"/>
</dbReference>
<dbReference type="AlphaFoldDB" id="A0AAD8HU97"/>
<keyword evidence="10" id="KW-1185">Reference proteome</keyword>
<dbReference type="InterPro" id="IPR044810">
    <property type="entry name" value="WRKY_plant"/>
</dbReference>
<dbReference type="InterPro" id="IPR003657">
    <property type="entry name" value="WRKY_dom"/>
</dbReference>
<comment type="similarity">
    <text evidence="6">Belongs to the WRKY group II-b family.</text>
</comment>
<dbReference type="Proteomes" id="UP001237642">
    <property type="component" value="Unassembled WGS sequence"/>
</dbReference>
<accession>A0AAD8HU97</accession>
<gene>
    <name evidence="9" type="ORF">POM88_029533</name>
</gene>
<comment type="caution">
    <text evidence="9">The sequence shown here is derived from an EMBL/GenBank/DDBJ whole genome shotgun (WGS) entry which is preliminary data.</text>
</comment>
<dbReference type="PANTHER" id="PTHR31429">
    <property type="entry name" value="WRKY TRANSCRIPTION FACTOR 36-RELATED"/>
    <property type="match status" value="1"/>
</dbReference>
<dbReference type="InterPro" id="IPR036576">
    <property type="entry name" value="WRKY_dom_sf"/>
</dbReference>
<feature type="compositionally biased region" description="Acidic residues" evidence="7">
    <location>
        <begin position="536"/>
        <end position="545"/>
    </location>
</feature>
<keyword evidence="5" id="KW-0539">Nucleus</keyword>
<reference evidence="9" key="1">
    <citation type="submission" date="2023-02" db="EMBL/GenBank/DDBJ databases">
        <title>Genome of toxic invasive species Heracleum sosnowskyi carries increased number of genes despite the absence of recent whole-genome duplications.</title>
        <authorList>
            <person name="Schelkunov M."/>
            <person name="Shtratnikova V."/>
            <person name="Makarenko M."/>
            <person name="Klepikova A."/>
            <person name="Omelchenko D."/>
            <person name="Novikova G."/>
            <person name="Obukhova E."/>
            <person name="Bogdanov V."/>
            <person name="Penin A."/>
            <person name="Logacheva M."/>
        </authorList>
    </citation>
    <scope>NUCLEOTIDE SEQUENCE</scope>
    <source>
        <strain evidence="9">Hsosn_3</strain>
        <tissue evidence="9">Leaf</tissue>
    </source>
</reference>
<keyword evidence="3" id="KW-0238">DNA-binding</keyword>
<dbReference type="FunFam" id="2.20.25.80:FF:000002">
    <property type="entry name" value="probable WRKY transcription factor 31"/>
    <property type="match status" value="1"/>
</dbReference>
<dbReference type="GO" id="GO:0003700">
    <property type="term" value="F:DNA-binding transcription factor activity"/>
    <property type="evidence" value="ECO:0007669"/>
    <property type="project" value="InterPro"/>
</dbReference>
<organism evidence="9 10">
    <name type="scientific">Heracleum sosnowskyi</name>
    <dbReference type="NCBI Taxonomy" id="360622"/>
    <lineage>
        <taxon>Eukaryota</taxon>
        <taxon>Viridiplantae</taxon>
        <taxon>Streptophyta</taxon>
        <taxon>Embryophyta</taxon>
        <taxon>Tracheophyta</taxon>
        <taxon>Spermatophyta</taxon>
        <taxon>Magnoliopsida</taxon>
        <taxon>eudicotyledons</taxon>
        <taxon>Gunneridae</taxon>
        <taxon>Pentapetalae</taxon>
        <taxon>asterids</taxon>
        <taxon>campanulids</taxon>
        <taxon>Apiales</taxon>
        <taxon>Apiaceae</taxon>
        <taxon>Apioideae</taxon>
        <taxon>apioid superclade</taxon>
        <taxon>Tordylieae</taxon>
        <taxon>Tordyliinae</taxon>
        <taxon>Heracleum</taxon>
    </lineage>
</organism>
<feature type="region of interest" description="Disordered" evidence="7">
    <location>
        <begin position="123"/>
        <end position="210"/>
    </location>
</feature>
<proteinExistence type="inferred from homology"/>
<feature type="domain" description="WRKY" evidence="8">
    <location>
        <begin position="220"/>
        <end position="286"/>
    </location>
</feature>
<comment type="subcellular location">
    <subcellularLocation>
        <location evidence="1">Nucleus</location>
    </subcellularLocation>
</comment>
<keyword evidence="4" id="KW-0804">Transcription</keyword>
<feature type="compositionally biased region" description="Basic and acidic residues" evidence="7">
    <location>
        <begin position="187"/>
        <end position="198"/>
    </location>
</feature>
<dbReference type="PANTHER" id="PTHR31429:SF86">
    <property type="entry name" value="WRKY TRANSCRIPTION FACTOR 61-RELATED"/>
    <property type="match status" value="1"/>
</dbReference>
<evidence type="ECO:0000259" key="8">
    <source>
        <dbReference type="PROSITE" id="PS50811"/>
    </source>
</evidence>
<dbReference type="SMART" id="SM00774">
    <property type="entry name" value="WRKY"/>
    <property type="match status" value="1"/>
</dbReference>
<evidence type="ECO:0000313" key="10">
    <source>
        <dbReference type="Proteomes" id="UP001237642"/>
    </source>
</evidence>
<evidence type="ECO:0000313" key="9">
    <source>
        <dbReference type="EMBL" id="KAK1373340.1"/>
    </source>
</evidence>
<dbReference type="GO" id="GO:0043565">
    <property type="term" value="F:sequence-specific DNA binding"/>
    <property type="evidence" value="ECO:0007669"/>
    <property type="project" value="InterPro"/>
</dbReference>
<feature type="region of interest" description="Disordered" evidence="7">
    <location>
        <begin position="514"/>
        <end position="545"/>
    </location>
</feature>
<dbReference type="EMBL" id="JAUIZM010000007">
    <property type="protein sequence ID" value="KAK1373340.1"/>
    <property type="molecule type" value="Genomic_DNA"/>
</dbReference>
<evidence type="ECO:0000256" key="6">
    <source>
        <dbReference type="ARBA" id="ARBA00061007"/>
    </source>
</evidence>
<evidence type="ECO:0000256" key="3">
    <source>
        <dbReference type="ARBA" id="ARBA00023125"/>
    </source>
</evidence>
<dbReference type="PROSITE" id="PS50811">
    <property type="entry name" value="WRKY"/>
    <property type="match status" value="1"/>
</dbReference>
<dbReference type="Pfam" id="PF03106">
    <property type="entry name" value="WRKY"/>
    <property type="match status" value="1"/>
</dbReference>
<evidence type="ECO:0000256" key="4">
    <source>
        <dbReference type="ARBA" id="ARBA00023163"/>
    </source>
</evidence>
<protein>
    <submittedName>
        <fullName evidence="9">WRKY domain-containing protein</fullName>
    </submittedName>
</protein>
<evidence type="ECO:0000256" key="2">
    <source>
        <dbReference type="ARBA" id="ARBA00023015"/>
    </source>
</evidence>
<evidence type="ECO:0000256" key="5">
    <source>
        <dbReference type="ARBA" id="ARBA00023242"/>
    </source>
</evidence>
<dbReference type="GO" id="GO:0005634">
    <property type="term" value="C:nucleus"/>
    <property type="evidence" value="ECO:0007669"/>
    <property type="project" value="UniProtKB-SubCell"/>
</dbReference>